<reference evidence="1 2" key="1">
    <citation type="submission" date="2020-09" db="EMBL/GenBank/DDBJ databases">
        <title>De no assembly of potato wild relative species, Solanum commersonii.</title>
        <authorList>
            <person name="Cho K."/>
        </authorList>
    </citation>
    <scope>NUCLEOTIDE SEQUENCE [LARGE SCALE GENOMIC DNA]</scope>
    <source>
        <strain evidence="1">LZ3.2</strain>
        <tissue evidence="1">Leaf</tissue>
    </source>
</reference>
<name>A0A9J5Y656_SOLCO</name>
<evidence type="ECO:0000313" key="2">
    <source>
        <dbReference type="Proteomes" id="UP000824120"/>
    </source>
</evidence>
<comment type="caution">
    <text evidence="1">The sequence shown here is derived from an EMBL/GenBank/DDBJ whole genome shotgun (WGS) entry which is preliminary data.</text>
</comment>
<dbReference type="Proteomes" id="UP000824120">
    <property type="component" value="Chromosome 7"/>
</dbReference>
<gene>
    <name evidence="1" type="ORF">H5410_036754</name>
</gene>
<evidence type="ECO:0000313" key="1">
    <source>
        <dbReference type="EMBL" id="KAG5595522.1"/>
    </source>
</evidence>
<accession>A0A9J5Y656</accession>
<dbReference type="AlphaFoldDB" id="A0A9J5Y656"/>
<sequence>MGGGALLSDFTNAFKLIGGGWRSPRQSENKGDCIYKVCGVHDEEEKWTLKEVYKMTKIEGKLAVMTAKAVSLKRLYVELGDKVGEKKLYRFTKAKDRKACTWIK</sequence>
<dbReference type="OrthoDB" id="681201at2759"/>
<dbReference type="EMBL" id="JACXVP010000007">
    <property type="protein sequence ID" value="KAG5595522.1"/>
    <property type="molecule type" value="Genomic_DNA"/>
</dbReference>
<keyword evidence="2" id="KW-1185">Reference proteome</keyword>
<protein>
    <submittedName>
        <fullName evidence="1">Uncharacterized protein</fullName>
    </submittedName>
</protein>
<proteinExistence type="predicted"/>
<organism evidence="1 2">
    <name type="scientific">Solanum commersonii</name>
    <name type="common">Commerson's wild potato</name>
    <name type="synonym">Commerson's nightshade</name>
    <dbReference type="NCBI Taxonomy" id="4109"/>
    <lineage>
        <taxon>Eukaryota</taxon>
        <taxon>Viridiplantae</taxon>
        <taxon>Streptophyta</taxon>
        <taxon>Embryophyta</taxon>
        <taxon>Tracheophyta</taxon>
        <taxon>Spermatophyta</taxon>
        <taxon>Magnoliopsida</taxon>
        <taxon>eudicotyledons</taxon>
        <taxon>Gunneridae</taxon>
        <taxon>Pentapetalae</taxon>
        <taxon>asterids</taxon>
        <taxon>lamiids</taxon>
        <taxon>Solanales</taxon>
        <taxon>Solanaceae</taxon>
        <taxon>Solanoideae</taxon>
        <taxon>Solaneae</taxon>
        <taxon>Solanum</taxon>
    </lineage>
</organism>